<feature type="non-terminal residue" evidence="2">
    <location>
        <position position="206"/>
    </location>
</feature>
<keyword evidence="1" id="KW-1133">Transmembrane helix</keyword>
<accession>A0A9N8WSH8</accession>
<keyword evidence="1" id="KW-0812">Transmembrane</keyword>
<sequence>EEFGVQAHENDDKHRKSIIKRLSENASNKQPFYTKLTFYLSSFQDSSLCHKTFQLIRVAYYTTNRWLAFLAHLSMMFFIWNSLLMVIGCVSTVQMAIGFGFEVMKITNPRSDNQTAQIAEEPRSPINEFIRNRRKGYQEMVDGLYVKYMNRLVGVQQEQAAYVQQQHHHNYYHPQPQYMYAQHTQQQKYYYPPTGNNQASSSSIEG</sequence>
<dbReference type="EMBL" id="CAJVPS010000517">
    <property type="protein sequence ID" value="CAG8492022.1"/>
    <property type="molecule type" value="Genomic_DNA"/>
</dbReference>
<proteinExistence type="predicted"/>
<keyword evidence="3" id="KW-1185">Reference proteome</keyword>
<evidence type="ECO:0000313" key="3">
    <source>
        <dbReference type="Proteomes" id="UP000789508"/>
    </source>
</evidence>
<keyword evidence="1" id="KW-0472">Membrane</keyword>
<dbReference type="OrthoDB" id="2382048at2759"/>
<gene>
    <name evidence="2" type="ORF">ALEPTO_LOCUS3038</name>
</gene>
<evidence type="ECO:0000313" key="2">
    <source>
        <dbReference type="EMBL" id="CAG8492022.1"/>
    </source>
</evidence>
<name>A0A9N8WSH8_9GLOM</name>
<dbReference type="Proteomes" id="UP000789508">
    <property type="component" value="Unassembled WGS sequence"/>
</dbReference>
<protein>
    <submittedName>
        <fullName evidence="2">1200_t:CDS:1</fullName>
    </submittedName>
</protein>
<evidence type="ECO:0000256" key="1">
    <source>
        <dbReference type="SAM" id="Phobius"/>
    </source>
</evidence>
<dbReference type="AlphaFoldDB" id="A0A9N8WSH8"/>
<comment type="caution">
    <text evidence="2">The sequence shown here is derived from an EMBL/GenBank/DDBJ whole genome shotgun (WGS) entry which is preliminary data.</text>
</comment>
<reference evidence="2" key="1">
    <citation type="submission" date="2021-06" db="EMBL/GenBank/DDBJ databases">
        <authorList>
            <person name="Kallberg Y."/>
            <person name="Tangrot J."/>
            <person name="Rosling A."/>
        </authorList>
    </citation>
    <scope>NUCLEOTIDE SEQUENCE</scope>
    <source>
        <strain evidence="2">FL130A</strain>
    </source>
</reference>
<feature type="transmembrane region" description="Helical" evidence="1">
    <location>
        <begin position="77"/>
        <end position="101"/>
    </location>
</feature>
<organism evidence="2 3">
    <name type="scientific">Ambispora leptoticha</name>
    <dbReference type="NCBI Taxonomy" id="144679"/>
    <lineage>
        <taxon>Eukaryota</taxon>
        <taxon>Fungi</taxon>
        <taxon>Fungi incertae sedis</taxon>
        <taxon>Mucoromycota</taxon>
        <taxon>Glomeromycotina</taxon>
        <taxon>Glomeromycetes</taxon>
        <taxon>Archaeosporales</taxon>
        <taxon>Ambisporaceae</taxon>
        <taxon>Ambispora</taxon>
    </lineage>
</organism>